<evidence type="ECO:0000313" key="1">
    <source>
        <dbReference type="EMBL" id="CAG9620878.1"/>
    </source>
</evidence>
<reference evidence="1 2" key="1">
    <citation type="submission" date="2021-10" db="EMBL/GenBank/DDBJ databases">
        <authorList>
            <person name="Criscuolo A."/>
        </authorList>
    </citation>
    <scope>NUCLEOTIDE SEQUENCE [LARGE SCALE GENOMIC DNA]</scope>
    <source>
        <strain evidence="2">CIP 111883</strain>
    </source>
</reference>
<evidence type="ECO:0008006" key="3">
    <source>
        <dbReference type="Google" id="ProtNLM"/>
    </source>
</evidence>
<comment type="caution">
    <text evidence="1">The sequence shown here is derived from an EMBL/GenBank/DDBJ whole genome shotgun (WGS) entry which is preliminary data.</text>
</comment>
<dbReference type="EMBL" id="CAKJTJ010000006">
    <property type="protein sequence ID" value="CAG9620878.1"/>
    <property type="molecule type" value="Genomic_DNA"/>
</dbReference>
<name>A0ABM8YLP1_9BACI</name>
<accession>A0ABM8YLP1</accession>
<dbReference type="Proteomes" id="UP000789833">
    <property type="component" value="Unassembled WGS sequence"/>
</dbReference>
<organism evidence="1 2">
    <name type="scientific">Sutcliffiella rhizosphaerae</name>
    <dbReference type="NCBI Taxonomy" id="2880967"/>
    <lineage>
        <taxon>Bacteria</taxon>
        <taxon>Bacillati</taxon>
        <taxon>Bacillota</taxon>
        <taxon>Bacilli</taxon>
        <taxon>Bacillales</taxon>
        <taxon>Bacillaceae</taxon>
        <taxon>Sutcliffiella</taxon>
    </lineage>
</organism>
<gene>
    <name evidence="1" type="ORF">BACCIP111883_01649</name>
</gene>
<keyword evidence="2" id="KW-1185">Reference proteome</keyword>
<proteinExistence type="predicted"/>
<sequence length="102" mass="11767">MKIVEVIKIPVRYNGETYQAGESFEMEDEYVNESLVNVTGEVERGPKTIREMTIAELKEYATEHEIDLGDAKKKDDILEIIQAFEADKDEIVDEDRKDTPEE</sequence>
<protein>
    <recommendedName>
        <fullName evidence="3">Rho termination factor N-terminal domain-containing protein</fullName>
    </recommendedName>
</protein>
<dbReference type="RefSeq" id="WP_230500783.1">
    <property type="nucleotide sequence ID" value="NZ_CAKJTJ010000006.1"/>
</dbReference>
<evidence type="ECO:0000313" key="2">
    <source>
        <dbReference type="Proteomes" id="UP000789833"/>
    </source>
</evidence>